<evidence type="ECO:0000313" key="4">
    <source>
        <dbReference type="Proteomes" id="UP000002484"/>
    </source>
</evidence>
<proteinExistence type="predicted"/>
<dbReference type="HOGENOM" id="CLU_079636_3_0_11"/>
<dbReference type="InterPro" id="IPR012347">
    <property type="entry name" value="Ferritin-like"/>
</dbReference>
<dbReference type="eggNOG" id="COG3652">
    <property type="taxonomic scope" value="Bacteria"/>
</dbReference>
<accession>E3J8Q5</accession>
<dbReference type="EMBL" id="CP002299">
    <property type="protein sequence ID" value="ADP78498.1"/>
    <property type="molecule type" value="Genomic_DNA"/>
</dbReference>
<dbReference type="STRING" id="298654.FraEuI1c_0412"/>
<evidence type="ECO:0000259" key="2">
    <source>
        <dbReference type="Pfam" id="PF13628"/>
    </source>
</evidence>
<dbReference type="OrthoDB" id="4567117at2"/>
<sequence length="185" mass="20153" precursor="true">MKPLVRLGIGVSCAVAVAGLPTPARAASAPTSRPPTMVISQQDRTWMVDFARGNRFEIYSGGLAARKGVRPDTRAVGRRLVSDHTTALAALKQLALQLRVSLPTTLSADQQRELRKLGSLHGIAFDREFLTFEIADHRKVIGATVQVSRTGTNPQVKAFARHNLPTLRTHLRLAQDALTELPPVH</sequence>
<dbReference type="Pfam" id="PF13628">
    <property type="entry name" value="DUF4142"/>
    <property type="match status" value="1"/>
</dbReference>
<reference evidence="3 4" key="1">
    <citation type="submission" date="2010-10" db="EMBL/GenBank/DDBJ databases">
        <title>Complete sequence of Frankia sp. EuI1c.</title>
        <authorList>
            <consortium name="US DOE Joint Genome Institute"/>
            <person name="Lucas S."/>
            <person name="Copeland A."/>
            <person name="Lapidus A."/>
            <person name="Cheng J.-F."/>
            <person name="Bruce D."/>
            <person name="Goodwin L."/>
            <person name="Pitluck S."/>
            <person name="Chertkov O."/>
            <person name="Detter J.C."/>
            <person name="Han C."/>
            <person name="Tapia R."/>
            <person name="Land M."/>
            <person name="Hauser L."/>
            <person name="Jeffries C."/>
            <person name="Kyrpides N."/>
            <person name="Ivanova N."/>
            <person name="Mikhailova N."/>
            <person name="Beauchemin N."/>
            <person name="Sen A."/>
            <person name="Sur S.A."/>
            <person name="Gtari M."/>
            <person name="Wall L."/>
            <person name="Tisa L."/>
            <person name="Woyke T."/>
        </authorList>
    </citation>
    <scope>NUCLEOTIDE SEQUENCE [LARGE SCALE GENOMIC DNA]</scope>
    <source>
        <strain evidence="4">DSM 45817 / CECT 9037 / EuI1c</strain>
    </source>
</reference>
<feature type="signal peptide" evidence="1">
    <location>
        <begin position="1"/>
        <end position="26"/>
    </location>
</feature>
<organism evidence="3 4">
    <name type="scientific">Pseudofrankia inefficax (strain DSM 45817 / CECT 9037 / DDB 130130 / EuI1c)</name>
    <name type="common">Frankia inefficax</name>
    <dbReference type="NCBI Taxonomy" id="298654"/>
    <lineage>
        <taxon>Bacteria</taxon>
        <taxon>Bacillati</taxon>
        <taxon>Actinomycetota</taxon>
        <taxon>Actinomycetes</taxon>
        <taxon>Frankiales</taxon>
        <taxon>Frankiaceae</taxon>
        <taxon>Pseudofrankia</taxon>
    </lineage>
</organism>
<dbReference type="KEGG" id="fri:FraEuI1c_0412"/>
<gene>
    <name evidence="3" type="ordered locus">FraEuI1c_0412</name>
</gene>
<keyword evidence="1" id="KW-0732">Signal</keyword>
<evidence type="ECO:0000256" key="1">
    <source>
        <dbReference type="SAM" id="SignalP"/>
    </source>
</evidence>
<dbReference type="InterPro" id="IPR025419">
    <property type="entry name" value="DUF4142"/>
</dbReference>
<protein>
    <submittedName>
        <fullName evidence="3">Outer membrane protein</fullName>
    </submittedName>
</protein>
<dbReference type="RefSeq" id="WP_013421620.1">
    <property type="nucleotide sequence ID" value="NC_014666.1"/>
</dbReference>
<dbReference type="Gene3D" id="1.20.1260.10">
    <property type="match status" value="1"/>
</dbReference>
<dbReference type="AlphaFoldDB" id="E3J8Q5"/>
<dbReference type="InParanoid" id="E3J8Q5"/>
<dbReference type="PANTHER" id="PTHR38593:SF1">
    <property type="entry name" value="BLR2558 PROTEIN"/>
    <property type="match status" value="1"/>
</dbReference>
<keyword evidence="4" id="KW-1185">Reference proteome</keyword>
<feature type="domain" description="DUF4142" evidence="2">
    <location>
        <begin position="42"/>
        <end position="176"/>
    </location>
</feature>
<dbReference type="Proteomes" id="UP000002484">
    <property type="component" value="Chromosome"/>
</dbReference>
<name>E3J8Q5_PSEI1</name>
<evidence type="ECO:0000313" key="3">
    <source>
        <dbReference type="EMBL" id="ADP78498.1"/>
    </source>
</evidence>
<feature type="chain" id="PRO_5003172722" evidence="1">
    <location>
        <begin position="27"/>
        <end position="185"/>
    </location>
</feature>
<dbReference type="PANTHER" id="PTHR38593">
    <property type="entry name" value="BLR2558 PROTEIN"/>
    <property type="match status" value="1"/>
</dbReference>